<keyword evidence="1" id="KW-1185">Reference proteome</keyword>
<reference evidence="1" key="1">
    <citation type="journal article" date="2014" name="Nat. Commun.">
        <title>The tobacco genome sequence and its comparison with those of tomato and potato.</title>
        <authorList>
            <person name="Sierro N."/>
            <person name="Battey J.N."/>
            <person name="Ouadi S."/>
            <person name="Bakaher N."/>
            <person name="Bovet L."/>
            <person name="Willig A."/>
            <person name="Goepfert S."/>
            <person name="Peitsch M.C."/>
            <person name="Ivanov N.V."/>
        </authorList>
    </citation>
    <scope>NUCLEOTIDE SEQUENCE [LARGE SCALE GENOMIC DNA]</scope>
</reference>
<protein>
    <submittedName>
        <fullName evidence="2">Uncharacterized protein LOC107814747</fullName>
    </submittedName>
</protein>
<reference evidence="2" key="2">
    <citation type="submission" date="2025-08" db="UniProtKB">
        <authorList>
            <consortium name="RefSeq"/>
        </authorList>
    </citation>
    <scope>IDENTIFICATION</scope>
    <source>
        <tissue evidence="2">Leaf</tissue>
    </source>
</reference>
<organism evidence="1 2">
    <name type="scientific">Nicotiana tabacum</name>
    <name type="common">Common tobacco</name>
    <dbReference type="NCBI Taxonomy" id="4097"/>
    <lineage>
        <taxon>Eukaryota</taxon>
        <taxon>Viridiplantae</taxon>
        <taxon>Streptophyta</taxon>
        <taxon>Embryophyta</taxon>
        <taxon>Tracheophyta</taxon>
        <taxon>Spermatophyta</taxon>
        <taxon>Magnoliopsida</taxon>
        <taxon>eudicotyledons</taxon>
        <taxon>Gunneridae</taxon>
        <taxon>Pentapetalae</taxon>
        <taxon>asterids</taxon>
        <taxon>lamiids</taxon>
        <taxon>Solanales</taxon>
        <taxon>Solanaceae</taxon>
        <taxon>Nicotianoideae</taxon>
        <taxon>Nicotianeae</taxon>
        <taxon>Nicotiana</taxon>
    </lineage>
</organism>
<proteinExistence type="predicted"/>
<dbReference type="Proteomes" id="UP000790787">
    <property type="component" value="Chromosome 22"/>
</dbReference>
<sequence length="307" mass="35419">MQEKMNGLKALILEQTPSAYSSFKRRDQLRDHQAELLEKLLENGELQSGKGLNQERRLQRLGDTRWGSHCRTLDNFVVLFSSIVHVLEVVECEGSEADDRLQAEAFLSKALQKKEQDIVNAMVFLYLTKERLQVMREDRWMSLMDEELNNRFDVVSGNLLLGMASLNPVNSFANFDKEKIITLAKYYPDEFGELKLRDLSHQLDTFILHMRHGDLRFSDSKGIGDLEKALVEANLAESYSLVYLLIKLTLILPVMTATMERAFSSMKYIKDELRSSISDTFLNGCLVCYFEKEVFTNVSNYVIIDRF</sequence>
<evidence type="ECO:0000313" key="2">
    <source>
        <dbReference type="RefSeq" id="XP_075098894.1"/>
    </source>
</evidence>
<name>A0AC58TNT3_TOBAC</name>
<dbReference type="RefSeq" id="XP_075098894.1">
    <property type="nucleotide sequence ID" value="XM_075242793.1"/>
</dbReference>
<accession>A0AC58TNT3</accession>
<gene>
    <name evidence="2" type="primary">LOC107814747</name>
</gene>
<evidence type="ECO:0000313" key="1">
    <source>
        <dbReference type="Proteomes" id="UP000790787"/>
    </source>
</evidence>